<dbReference type="Proteomes" id="UP000295741">
    <property type="component" value="Unassembled WGS sequence"/>
</dbReference>
<gene>
    <name evidence="3" type="ORF">BC659_3045</name>
    <name evidence="2" type="ORF">BC659_3287</name>
</gene>
<keyword evidence="4" id="KW-1185">Reference proteome</keyword>
<dbReference type="SUPFAM" id="SSF51197">
    <property type="entry name" value="Clavaminate synthase-like"/>
    <property type="match status" value="1"/>
</dbReference>
<dbReference type="AlphaFoldDB" id="A0A4R6IMQ9"/>
<keyword evidence="2" id="KW-0560">Oxidoreductase</keyword>
<evidence type="ECO:0000313" key="3">
    <source>
        <dbReference type="EMBL" id="TDO25030.1"/>
    </source>
</evidence>
<dbReference type="GO" id="GO:0016706">
    <property type="term" value="F:2-oxoglutarate-dependent dioxygenase activity"/>
    <property type="evidence" value="ECO:0007669"/>
    <property type="project" value="UniProtKB-ARBA"/>
</dbReference>
<dbReference type="EMBL" id="SNWP01000014">
    <property type="protein sequence ID" value="TDO25030.1"/>
    <property type="molecule type" value="Genomic_DNA"/>
</dbReference>
<dbReference type="OrthoDB" id="976214at2"/>
<dbReference type="PANTHER" id="PTHR20883:SF48">
    <property type="entry name" value="ECTOINE DIOXYGENASE"/>
    <property type="match status" value="1"/>
</dbReference>
<proteinExistence type="predicted"/>
<organism evidence="2 4">
    <name type="scientific">Sediminibacterium goheungense</name>
    <dbReference type="NCBI Taxonomy" id="1086393"/>
    <lineage>
        <taxon>Bacteria</taxon>
        <taxon>Pseudomonadati</taxon>
        <taxon>Bacteroidota</taxon>
        <taxon>Chitinophagia</taxon>
        <taxon>Chitinophagales</taxon>
        <taxon>Chitinophagaceae</taxon>
        <taxon>Sediminibacterium</taxon>
    </lineage>
</organism>
<dbReference type="GO" id="GO:0005506">
    <property type="term" value="F:iron ion binding"/>
    <property type="evidence" value="ECO:0007669"/>
    <property type="project" value="UniProtKB-ARBA"/>
</dbReference>
<dbReference type="InterPro" id="IPR008775">
    <property type="entry name" value="Phytyl_CoA_dOase-like"/>
</dbReference>
<accession>A0A4R6IMQ9</accession>
<dbReference type="Pfam" id="PF05721">
    <property type="entry name" value="PhyH"/>
    <property type="match status" value="1"/>
</dbReference>
<evidence type="ECO:0000313" key="4">
    <source>
        <dbReference type="Proteomes" id="UP000295741"/>
    </source>
</evidence>
<comment type="caution">
    <text evidence="2">The sequence shown here is derived from an EMBL/GenBank/DDBJ whole genome shotgun (WGS) entry which is preliminary data.</text>
</comment>
<dbReference type="Gene3D" id="2.60.120.620">
    <property type="entry name" value="q2cbj1_9rhob like domain"/>
    <property type="match status" value="1"/>
</dbReference>
<keyword evidence="2" id="KW-0223">Dioxygenase</keyword>
<dbReference type="PANTHER" id="PTHR20883">
    <property type="entry name" value="PHYTANOYL-COA DIOXYGENASE DOMAIN CONTAINING 1"/>
    <property type="match status" value="1"/>
</dbReference>
<evidence type="ECO:0000313" key="2">
    <source>
        <dbReference type="EMBL" id="TDO23427.1"/>
    </source>
</evidence>
<evidence type="ECO:0000256" key="1">
    <source>
        <dbReference type="ARBA" id="ARBA00001954"/>
    </source>
</evidence>
<comment type="cofactor">
    <cofactor evidence="1">
        <name>Fe(2+)</name>
        <dbReference type="ChEBI" id="CHEBI:29033"/>
    </cofactor>
</comment>
<reference evidence="2 4" key="1">
    <citation type="submission" date="2019-03" db="EMBL/GenBank/DDBJ databases">
        <title>Genomic Encyclopedia of Archaeal and Bacterial Type Strains, Phase II (KMG-II): from individual species to whole genera.</title>
        <authorList>
            <person name="Goeker M."/>
        </authorList>
    </citation>
    <scope>NUCLEOTIDE SEQUENCE [LARGE SCALE GENOMIC DNA]</scope>
    <source>
        <strain evidence="2 4">DSM 28323</strain>
    </source>
</reference>
<name>A0A4R6IMQ9_9BACT</name>
<sequence length="270" mass="31402">MKKWDSHFKLGDTVSPEQLDFFDKHGVIVFRNFLDQEKVATYISELKRLEKQWLDEKKDKINGIPLKFGKDDQGNTTIQRLCFSSLYSNPLHDLLGDERLKALTAFLQPYEGRIAENEKDGLVINNYINTPNSTFTQMGWHTDSPRDLFMGQKIMPMLNVGIHLDTCLFENGGLRVLPGTHKQGMFKLLFGKKYFIDNNDDPREVGFDIYSGDLSVHDGRLWHRVKQSPKFGEESRRRVMYVPIVTGKYKPKDENSKTPFYHRFTGKVHH</sequence>
<dbReference type="RefSeq" id="WP_133475611.1">
    <property type="nucleotide sequence ID" value="NZ_SNWP01000014.1"/>
</dbReference>
<protein>
    <submittedName>
        <fullName evidence="2">Ectoine hydroxylase-related dioxygenase (Phytanoyl-CoA dioxygenase family)</fullName>
    </submittedName>
</protein>
<dbReference type="EMBL" id="SNWP01000016">
    <property type="protein sequence ID" value="TDO23427.1"/>
    <property type="molecule type" value="Genomic_DNA"/>
</dbReference>